<dbReference type="Bgee" id="WBGene00050939">
    <property type="expression patterns" value="Expressed in larva and 2 other cell types or tissues"/>
</dbReference>
<dbReference type="HOGENOM" id="CLU_3360211_0_0_1"/>
<evidence type="ECO:0000313" key="2">
    <source>
        <dbReference type="Proteomes" id="UP000001940"/>
    </source>
</evidence>
<organism evidence="1 2">
    <name type="scientific">Caenorhabditis elegans</name>
    <dbReference type="NCBI Taxonomy" id="6239"/>
    <lineage>
        <taxon>Eukaryota</taxon>
        <taxon>Metazoa</taxon>
        <taxon>Ecdysozoa</taxon>
        <taxon>Nematoda</taxon>
        <taxon>Chromadorea</taxon>
        <taxon>Rhabditida</taxon>
        <taxon>Rhabditina</taxon>
        <taxon>Rhabditomorpha</taxon>
        <taxon>Rhabditoidea</taxon>
        <taxon>Rhabditidae</taxon>
        <taxon>Peloderinae</taxon>
        <taxon>Caenorhabditis</taxon>
    </lineage>
</organism>
<dbReference type="Proteomes" id="UP000001940">
    <property type="component" value="Chromosome X"/>
</dbReference>
<name>A8WHN2_CAEEL</name>
<dbReference type="GeneID" id="6418832"/>
<protein>
    <submittedName>
        <fullName evidence="1">Uncharacterized protein</fullName>
    </submittedName>
</protein>
<evidence type="ECO:0000313" key="1">
    <source>
        <dbReference type="EMBL" id="CAP16262.1"/>
    </source>
</evidence>
<gene>
    <name evidence="1 3" type="ORF">C05G5.7</name>
    <name evidence="1" type="ORF">CELE_C05G5.7</name>
</gene>
<reference evidence="1 2" key="1">
    <citation type="journal article" date="1998" name="Science">
        <title>Genome sequence of the nematode C. elegans: a platform for investigating biology.</title>
        <authorList>
            <consortium name="The C. elegans sequencing consortium"/>
            <person name="Sulson J.E."/>
            <person name="Waterston R."/>
        </authorList>
    </citation>
    <scope>NUCLEOTIDE SEQUENCE [LARGE SCALE GENOMIC DNA]</scope>
    <source>
        <strain evidence="1 2">Bristol N2</strain>
    </source>
</reference>
<dbReference type="AlphaFoldDB" id="A8WHN2"/>
<keyword evidence="2" id="KW-1185">Reference proteome</keyword>
<accession>A8WHN2</accession>
<dbReference type="InParanoid" id="A8WHN2"/>
<evidence type="ECO:0000313" key="3">
    <source>
        <dbReference type="WormBase" id="C05G5.7"/>
    </source>
</evidence>
<dbReference type="UCSC" id="C05G5.7">
    <property type="organism name" value="c. elegans"/>
</dbReference>
<sequence>MPSGTKWAVTANHQDLTLLPQHLYLIRIYLDWTYFF</sequence>
<dbReference type="RefSeq" id="NP_001367173.1">
    <property type="nucleotide sequence ID" value="NM_001381158.1"/>
</dbReference>
<dbReference type="PaxDb" id="6239-C05G5.7"/>
<dbReference type="KEGG" id="cel:CELE_C05G5.7"/>
<dbReference type="CTD" id="6418832"/>
<proteinExistence type="predicted"/>
<dbReference type="EMBL" id="BX284606">
    <property type="protein sequence ID" value="CAP16262.1"/>
    <property type="molecule type" value="Genomic_DNA"/>
</dbReference>
<dbReference type="AGR" id="WB:WBGene00050939"/>
<dbReference type="WormBase" id="C05G5.7">
    <property type="protein sequence ID" value="CE41609"/>
    <property type="gene ID" value="WBGene00050939"/>
</dbReference>